<gene>
    <name evidence="2" type="primary">33</name>
    <name evidence="2" type="ORF">PBI_YANG_33</name>
</gene>
<name>A0A3G2KJL0_9CAUD</name>
<feature type="domain" description="Glutaredoxin" evidence="1">
    <location>
        <begin position="11"/>
        <end position="64"/>
    </location>
</feature>
<dbReference type="RefSeq" id="YP_009815651.1">
    <property type="nucleotide sequence ID" value="NC_048097.1"/>
</dbReference>
<evidence type="ECO:0000313" key="3">
    <source>
        <dbReference type="Proteomes" id="UP000273593"/>
    </source>
</evidence>
<evidence type="ECO:0000313" key="2">
    <source>
        <dbReference type="EMBL" id="AYN59119.1"/>
    </source>
</evidence>
<dbReference type="InterPro" id="IPR002109">
    <property type="entry name" value="Glutaredoxin"/>
</dbReference>
<keyword evidence="3" id="KW-1185">Reference proteome</keyword>
<sequence length="88" mass="9880">MTPTANLDFEITLYSGEKCQRCKATARKFRKHGIPFREVDTTTDEKAADWLRAAGFTEIPVVICTDGREWTGYRPDIIEAIAKEGGTL</sequence>
<dbReference type="Proteomes" id="UP000273593">
    <property type="component" value="Segment"/>
</dbReference>
<dbReference type="CDD" id="cd02976">
    <property type="entry name" value="NrdH"/>
    <property type="match status" value="1"/>
</dbReference>
<dbReference type="KEGG" id="vg:55006879"/>
<accession>A0A3G2KJL0</accession>
<dbReference type="GeneID" id="55006879"/>
<dbReference type="Pfam" id="PF00462">
    <property type="entry name" value="Glutaredoxin"/>
    <property type="match status" value="1"/>
</dbReference>
<dbReference type="SUPFAM" id="SSF52833">
    <property type="entry name" value="Thioredoxin-like"/>
    <property type="match status" value="1"/>
</dbReference>
<dbReference type="InterPro" id="IPR036249">
    <property type="entry name" value="Thioredoxin-like_sf"/>
</dbReference>
<dbReference type="PROSITE" id="PS51354">
    <property type="entry name" value="GLUTAREDOXIN_2"/>
    <property type="match status" value="1"/>
</dbReference>
<organism evidence="2 3">
    <name type="scientific">Arthrobacter phage Yang</name>
    <dbReference type="NCBI Taxonomy" id="2419970"/>
    <lineage>
        <taxon>Viruses</taxon>
        <taxon>Duplodnaviria</taxon>
        <taxon>Heunggongvirae</taxon>
        <taxon>Uroviricota</taxon>
        <taxon>Caudoviricetes</taxon>
        <taxon>Casidaviridae</taxon>
        <taxon>Yangvirus</taxon>
        <taxon>Yangvirus yang</taxon>
        <taxon>Arthobacter virus Yang</taxon>
    </lineage>
</organism>
<evidence type="ECO:0000259" key="1">
    <source>
        <dbReference type="Pfam" id="PF00462"/>
    </source>
</evidence>
<reference evidence="3" key="1">
    <citation type="submission" date="2018-09" db="EMBL/GenBank/DDBJ databases">
        <authorList>
            <person name="Rimple P.A."/>
            <person name="Stoner T.H."/>
            <person name="Garlena R.A."/>
            <person name="Russell D.A."/>
            <person name="Pope W.H."/>
            <person name="Jacobs-Sera D."/>
            <person name="Hatfull G.F."/>
        </authorList>
    </citation>
    <scope>NUCLEOTIDE SEQUENCE [LARGE SCALE GENOMIC DNA]</scope>
</reference>
<proteinExistence type="predicted"/>
<dbReference type="Gene3D" id="3.40.30.10">
    <property type="entry name" value="Glutaredoxin"/>
    <property type="match status" value="1"/>
</dbReference>
<dbReference type="EMBL" id="MH834629">
    <property type="protein sequence ID" value="AYN59119.1"/>
    <property type="molecule type" value="Genomic_DNA"/>
</dbReference>
<protein>
    <submittedName>
        <fullName evidence="2">NrdH-like glutaredoxin</fullName>
    </submittedName>
</protein>